<accession>A0A6L2MRP0</accession>
<comment type="caution">
    <text evidence="1">The sequence shown here is derived from an EMBL/GenBank/DDBJ whole genome shotgun (WGS) entry which is preliminary data.</text>
</comment>
<sequence length="447" mass="52233">MEVLLAKERIFKLIQAWDEKEIDSWNLPALLLQLLNDSQTIDEMFKQRKQTTNLAEQEEQADDEEVLQDRENFMKDVQTFLEKFNRYSFEVMPRVLSIAWERISKIKYVFTKPEEIPELMCKLLEHVQNIREELTEYINSPITTILPTEEHEYSLSMGYEHLSTTPETEFDEVIKSSAKNLVPIPSEYEFTSDDENECDVPIKDDYSSVFTTFSNPLFDDNDDFTSSDDESLPDDDVTIEEYNVYSNPLFDDEEINSDEIYPHCFNAESDFVESLSNRDTFIDSSLKFDYHEEFSGVLMPTSIADEKRIMRDHEEYISLMENDSQKEDIDIFTSTDELLPPSIESGYDSEGEIYVLKELLIDYSIPILENESSDFDHHDDSLFPRPPPEPLDVEFFFDVEPDSGELISVMKNNNGELNEDECFDPGFEIDVFTNVEDVDYFPFIFVI</sequence>
<dbReference type="AlphaFoldDB" id="A0A6L2MRP0"/>
<name>A0A6L2MRP0_TANCI</name>
<evidence type="ECO:0000313" key="1">
    <source>
        <dbReference type="EMBL" id="GEU76400.1"/>
    </source>
</evidence>
<reference evidence="1" key="1">
    <citation type="journal article" date="2019" name="Sci. Rep.">
        <title>Draft genome of Tanacetum cinerariifolium, the natural source of mosquito coil.</title>
        <authorList>
            <person name="Yamashiro T."/>
            <person name="Shiraishi A."/>
            <person name="Satake H."/>
            <person name="Nakayama K."/>
        </authorList>
    </citation>
    <scope>NUCLEOTIDE SEQUENCE</scope>
</reference>
<proteinExistence type="predicted"/>
<protein>
    <recommendedName>
        <fullName evidence="2">Reverse transcriptase domain-containing protein</fullName>
    </recommendedName>
</protein>
<organism evidence="1">
    <name type="scientific">Tanacetum cinerariifolium</name>
    <name type="common">Dalmatian daisy</name>
    <name type="synonym">Chrysanthemum cinerariifolium</name>
    <dbReference type="NCBI Taxonomy" id="118510"/>
    <lineage>
        <taxon>Eukaryota</taxon>
        <taxon>Viridiplantae</taxon>
        <taxon>Streptophyta</taxon>
        <taxon>Embryophyta</taxon>
        <taxon>Tracheophyta</taxon>
        <taxon>Spermatophyta</taxon>
        <taxon>Magnoliopsida</taxon>
        <taxon>eudicotyledons</taxon>
        <taxon>Gunneridae</taxon>
        <taxon>Pentapetalae</taxon>
        <taxon>asterids</taxon>
        <taxon>campanulids</taxon>
        <taxon>Asterales</taxon>
        <taxon>Asteraceae</taxon>
        <taxon>Asteroideae</taxon>
        <taxon>Anthemideae</taxon>
        <taxon>Anthemidinae</taxon>
        <taxon>Tanacetum</taxon>
    </lineage>
</organism>
<evidence type="ECO:0008006" key="2">
    <source>
        <dbReference type="Google" id="ProtNLM"/>
    </source>
</evidence>
<gene>
    <name evidence="1" type="ORF">Tci_048378</name>
</gene>
<dbReference type="EMBL" id="BKCJ010007274">
    <property type="protein sequence ID" value="GEU76400.1"/>
    <property type="molecule type" value="Genomic_DNA"/>
</dbReference>